<comment type="subcellular location">
    <subcellularLocation>
        <location evidence="2">Melanosome membrane</location>
        <topology evidence="2">Single-pass type I membrane protein</topology>
    </subcellularLocation>
</comment>
<evidence type="ECO:0000313" key="21">
    <source>
        <dbReference type="Ensembl" id="ENSPNYP00000030965.1"/>
    </source>
</evidence>
<dbReference type="GO" id="GO:0004503">
    <property type="term" value="F:tyrosinase activity"/>
    <property type="evidence" value="ECO:0007669"/>
    <property type="project" value="UniProtKB-EC"/>
</dbReference>
<feature type="domain" description="Tyrosinase copper-binding" evidence="19">
    <location>
        <begin position="203"/>
        <end position="220"/>
    </location>
</feature>
<evidence type="ECO:0000256" key="3">
    <source>
        <dbReference type="ARBA" id="ARBA00009928"/>
    </source>
</evidence>
<keyword evidence="8 17" id="KW-1133">Transmembrane helix</keyword>
<dbReference type="PANTHER" id="PTHR11474:SF124">
    <property type="entry name" value="TYROSINASE"/>
    <property type="match status" value="1"/>
</dbReference>
<evidence type="ECO:0000259" key="20">
    <source>
        <dbReference type="PROSITE" id="PS00498"/>
    </source>
</evidence>
<dbReference type="PRINTS" id="PR00092">
    <property type="entry name" value="TYROSINASE"/>
</dbReference>
<keyword evidence="13 17" id="KW-0472">Membrane</keyword>
<comment type="similarity">
    <text evidence="3">Belongs to the tyrosinase family.</text>
</comment>
<keyword evidence="5 17" id="KW-0812">Transmembrane</keyword>
<feature type="chain" id="PRO_5017283993" description="Tyrosinase" evidence="18">
    <location>
        <begin position="19"/>
        <end position="548"/>
    </location>
</feature>
<dbReference type="PROSITE" id="PS00498">
    <property type="entry name" value="TYROSINASE_2"/>
    <property type="match status" value="1"/>
</dbReference>
<proteinExistence type="inferred from homology"/>
<evidence type="ECO:0000256" key="18">
    <source>
        <dbReference type="SAM" id="SignalP"/>
    </source>
</evidence>
<keyword evidence="14" id="KW-0325">Glycoprotein</keyword>
<keyword evidence="9" id="KW-0560">Oxidoreductase</keyword>
<evidence type="ECO:0000256" key="4">
    <source>
        <dbReference type="ARBA" id="ARBA00011906"/>
    </source>
</evidence>
<dbReference type="SUPFAM" id="SSF48056">
    <property type="entry name" value="Di-copper centre-containing domain"/>
    <property type="match status" value="1"/>
</dbReference>
<comment type="cofactor">
    <cofactor evidence="1">
        <name>Cu(2+)</name>
        <dbReference type="ChEBI" id="CHEBI:29036"/>
    </cofactor>
</comment>
<dbReference type="GeneTree" id="ENSGT00940000155336"/>
<accession>A0A3B4H6Y3</accession>
<evidence type="ECO:0000256" key="15">
    <source>
        <dbReference type="ARBA" id="ARBA00039304"/>
    </source>
</evidence>
<dbReference type="InterPro" id="IPR002227">
    <property type="entry name" value="Tyrosinase_Cu-bd"/>
</dbReference>
<dbReference type="PROSITE" id="PS00497">
    <property type="entry name" value="TYROSINASE_1"/>
    <property type="match status" value="1"/>
</dbReference>
<dbReference type="GO" id="GO:0042438">
    <property type="term" value="P:melanin biosynthetic process"/>
    <property type="evidence" value="ECO:0007669"/>
    <property type="project" value="UniProtKB-KW"/>
</dbReference>
<evidence type="ECO:0000256" key="10">
    <source>
        <dbReference type="ARBA" id="ARBA00023008"/>
    </source>
</evidence>
<dbReference type="Ensembl" id="ENSPNYT00000031714.1">
    <property type="protein sequence ID" value="ENSPNYP00000030965.1"/>
    <property type="gene ID" value="ENSPNYG00000023229.1"/>
</dbReference>
<dbReference type="GO" id="GO:0033162">
    <property type="term" value="C:melanosome membrane"/>
    <property type="evidence" value="ECO:0007669"/>
    <property type="project" value="UniProtKB-SubCell"/>
</dbReference>
<dbReference type="GO" id="GO:0042802">
    <property type="term" value="F:identical protein binding"/>
    <property type="evidence" value="ECO:0007669"/>
    <property type="project" value="UniProtKB-ARBA"/>
</dbReference>
<keyword evidence="11" id="KW-0503">Monooxygenase</keyword>
<protein>
    <recommendedName>
        <fullName evidence="15">Tyrosinase</fullName>
        <ecNumber evidence="4">1.14.18.1</ecNumber>
    </recommendedName>
    <alternativeName>
        <fullName evidence="16">Monophenol monooxygenase</fullName>
    </alternativeName>
</protein>
<evidence type="ECO:0000256" key="11">
    <source>
        <dbReference type="ARBA" id="ARBA00023033"/>
    </source>
</evidence>
<feature type="transmembrane region" description="Helical" evidence="17">
    <location>
        <begin position="478"/>
        <end position="501"/>
    </location>
</feature>
<evidence type="ECO:0000259" key="19">
    <source>
        <dbReference type="PROSITE" id="PS00497"/>
    </source>
</evidence>
<dbReference type="PANTHER" id="PTHR11474">
    <property type="entry name" value="TYROSINASE FAMILY MEMBER"/>
    <property type="match status" value="1"/>
</dbReference>
<evidence type="ECO:0000256" key="13">
    <source>
        <dbReference type="ARBA" id="ARBA00023136"/>
    </source>
</evidence>
<dbReference type="AlphaFoldDB" id="A0A3B4H6Y3"/>
<evidence type="ECO:0000256" key="12">
    <source>
        <dbReference type="ARBA" id="ARBA00023101"/>
    </source>
</evidence>
<evidence type="ECO:0000256" key="1">
    <source>
        <dbReference type="ARBA" id="ARBA00001973"/>
    </source>
</evidence>
<dbReference type="InterPro" id="IPR050316">
    <property type="entry name" value="Tyrosinase/Hemocyanin"/>
</dbReference>
<evidence type="ECO:0000256" key="17">
    <source>
        <dbReference type="SAM" id="Phobius"/>
    </source>
</evidence>
<keyword evidence="12" id="KW-0470">Melanin biosynthesis</keyword>
<evidence type="ECO:0000256" key="14">
    <source>
        <dbReference type="ARBA" id="ARBA00023180"/>
    </source>
</evidence>
<dbReference type="Pfam" id="PF00264">
    <property type="entry name" value="Tyrosinase"/>
    <property type="match status" value="1"/>
</dbReference>
<reference evidence="21" key="1">
    <citation type="submission" date="2023-09" db="UniProtKB">
        <authorList>
            <consortium name="Ensembl"/>
        </authorList>
    </citation>
    <scope>IDENTIFICATION</scope>
</reference>
<evidence type="ECO:0000256" key="5">
    <source>
        <dbReference type="ARBA" id="ARBA00022692"/>
    </source>
</evidence>
<dbReference type="FunFam" id="1.10.1280.10:FF:000003">
    <property type="entry name" value="Tyrosinase"/>
    <property type="match status" value="1"/>
</dbReference>
<feature type="signal peptide" evidence="18">
    <location>
        <begin position="1"/>
        <end position="18"/>
    </location>
</feature>
<keyword evidence="6" id="KW-0479">Metal-binding</keyword>
<evidence type="ECO:0000256" key="9">
    <source>
        <dbReference type="ARBA" id="ARBA00023002"/>
    </source>
</evidence>
<sequence length="548" mass="62514">MWSLEIICFLLCFVPSYQQFPRLCATQEALRTKECCPPWEGDGSACGASSGRGTCEDVVVSAHPDGPQYPFSGLDDREKWPLVFYNRTCQCTDNFMGFNCGDCMFGYFGENCNERRESLRRNIFHLSRAERLKLVSYLNLAKQTISRDYVVATGTYREMQNGTNPMFAQVSVYDVFVWMHYYVSRNALLGGPGNVWTDVDFGHWAPAFLPWHRAYLLHWEHEIRKLTGDTSFTIPYWDWRDAQGCDVCTDELMGDRSTQDPSLISPGSVFSSWTVLCSQAQDYSAKGVLCDATEEGPLRRNPGNHNRNLVERLPTSDDVEFTLSLTNYDTGPMDRSANMSFRNTLEGFGDPRTGLGNSSRLGMHAALHVYMNGSMSSVQGSANDPIFLLHHAFVDCLYEQWLRRHRPSPSQYPESNAPIGHNSEYHMAPILPLHRNRDFFISSKDLGYEYTHLLDASELPYDRLSESLHPSLDELRDMWPWLLLAGLCGGILTIAIAATVLTTKRWYKGSSWLRARSWKHAFALPERQPLIRSNEIEETNQHNYQTTM</sequence>
<gene>
    <name evidence="21" type="primary">TYR</name>
</gene>
<dbReference type="Gene3D" id="1.10.1280.10">
    <property type="entry name" value="Di-copper center containing domain from catechol oxidase"/>
    <property type="match status" value="1"/>
</dbReference>
<dbReference type="GO" id="GO:0046872">
    <property type="term" value="F:metal ion binding"/>
    <property type="evidence" value="ECO:0007669"/>
    <property type="project" value="UniProtKB-KW"/>
</dbReference>
<organism evidence="21">
    <name type="scientific">Pundamilia nyererei</name>
    <dbReference type="NCBI Taxonomy" id="303518"/>
    <lineage>
        <taxon>Eukaryota</taxon>
        <taxon>Metazoa</taxon>
        <taxon>Chordata</taxon>
        <taxon>Craniata</taxon>
        <taxon>Vertebrata</taxon>
        <taxon>Euteleostomi</taxon>
        <taxon>Actinopterygii</taxon>
        <taxon>Neopterygii</taxon>
        <taxon>Teleostei</taxon>
        <taxon>Neoteleostei</taxon>
        <taxon>Acanthomorphata</taxon>
        <taxon>Ovalentaria</taxon>
        <taxon>Cichlomorphae</taxon>
        <taxon>Cichliformes</taxon>
        <taxon>Cichlidae</taxon>
        <taxon>African cichlids</taxon>
        <taxon>Pseudocrenilabrinae</taxon>
        <taxon>Haplochromini</taxon>
        <taxon>Pundamilia</taxon>
    </lineage>
</organism>
<evidence type="ECO:0000256" key="8">
    <source>
        <dbReference type="ARBA" id="ARBA00022989"/>
    </source>
</evidence>
<keyword evidence="10" id="KW-0186">Copper</keyword>
<dbReference type="GO" id="GO:0043473">
    <property type="term" value="P:pigmentation"/>
    <property type="evidence" value="ECO:0007669"/>
    <property type="project" value="TreeGrafter"/>
</dbReference>
<dbReference type="STRING" id="303518.ENSPNYP00000030965"/>
<dbReference type="EC" id="1.14.18.1" evidence="4"/>
<keyword evidence="7 18" id="KW-0732">Signal</keyword>
<feature type="domain" description="Tyrosinase copper-binding" evidence="20">
    <location>
        <begin position="384"/>
        <end position="395"/>
    </location>
</feature>
<name>A0A3B4H6Y3_9CICH</name>
<evidence type="ECO:0000256" key="2">
    <source>
        <dbReference type="ARBA" id="ARBA00004573"/>
    </source>
</evidence>
<evidence type="ECO:0000256" key="7">
    <source>
        <dbReference type="ARBA" id="ARBA00022729"/>
    </source>
</evidence>
<dbReference type="InterPro" id="IPR008922">
    <property type="entry name" value="Di-copper_centre_dom_sf"/>
</dbReference>
<evidence type="ECO:0000256" key="16">
    <source>
        <dbReference type="ARBA" id="ARBA00042251"/>
    </source>
</evidence>
<evidence type="ECO:0000256" key="6">
    <source>
        <dbReference type="ARBA" id="ARBA00022723"/>
    </source>
</evidence>